<evidence type="ECO:0000313" key="3">
    <source>
        <dbReference type="Proteomes" id="UP000244932"/>
    </source>
</evidence>
<feature type="transmembrane region" description="Helical" evidence="1">
    <location>
        <begin position="58"/>
        <end position="77"/>
    </location>
</feature>
<keyword evidence="1" id="KW-0812">Transmembrane</keyword>
<keyword evidence="1" id="KW-0472">Membrane</keyword>
<reference evidence="2 3" key="1">
    <citation type="submission" date="2018-03" db="EMBL/GenBank/DDBJ databases">
        <authorList>
            <person name="Keele B.F."/>
        </authorList>
    </citation>
    <scope>NUCLEOTIDE SEQUENCE [LARGE SCALE GENOMIC DNA]</scope>
    <source>
        <strain evidence="2 3">CeCT 8812</strain>
    </source>
</reference>
<sequence length="103" mass="10716">MTIPALLIGILGGFAVFAAMFWSLWQAVMQKGIRRIAHLAAVLATLAGMASISLFDPLLAILAGAVLLIAGAGLAATEKGGNRVLPLFQVIFALMLLAGLPFR</sequence>
<name>A0A2R8ABP6_9RHOB</name>
<evidence type="ECO:0000313" key="2">
    <source>
        <dbReference type="EMBL" id="SPF29505.1"/>
    </source>
</evidence>
<protein>
    <submittedName>
        <fullName evidence="2">Uncharacterized protein</fullName>
    </submittedName>
</protein>
<keyword evidence="1" id="KW-1133">Transmembrane helix</keyword>
<dbReference type="RefSeq" id="WP_108782195.1">
    <property type="nucleotide sequence ID" value="NZ_OMKW01000002.1"/>
</dbReference>
<keyword evidence="3" id="KW-1185">Reference proteome</keyword>
<feature type="transmembrane region" description="Helical" evidence="1">
    <location>
        <begin position="84"/>
        <end position="102"/>
    </location>
</feature>
<dbReference type="AlphaFoldDB" id="A0A2R8ABP6"/>
<dbReference type="Proteomes" id="UP000244932">
    <property type="component" value="Unassembled WGS sequence"/>
</dbReference>
<dbReference type="EMBL" id="OMKW01000002">
    <property type="protein sequence ID" value="SPF29505.1"/>
    <property type="molecule type" value="Genomic_DNA"/>
</dbReference>
<feature type="transmembrane region" description="Helical" evidence="1">
    <location>
        <begin position="36"/>
        <end position="52"/>
    </location>
</feature>
<evidence type="ECO:0000256" key="1">
    <source>
        <dbReference type="SAM" id="Phobius"/>
    </source>
</evidence>
<gene>
    <name evidence="2" type="ORF">POI8812_01816</name>
</gene>
<dbReference type="OrthoDB" id="123240at2"/>
<organism evidence="2 3">
    <name type="scientific">Pontivivens insulae</name>
    <dbReference type="NCBI Taxonomy" id="1639689"/>
    <lineage>
        <taxon>Bacteria</taxon>
        <taxon>Pseudomonadati</taxon>
        <taxon>Pseudomonadota</taxon>
        <taxon>Alphaproteobacteria</taxon>
        <taxon>Rhodobacterales</taxon>
        <taxon>Paracoccaceae</taxon>
        <taxon>Pontivivens</taxon>
    </lineage>
</organism>
<proteinExistence type="predicted"/>
<feature type="transmembrane region" description="Helical" evidence="1">
    <location>
        <begin position="6"/>
        <end position="24"/>
    </location>
</feature>
<accession>A0A2R8ABP6</accession>